<dbReference type="Gene3D" id="1.10.287.130">
    <property type="match status" value="1"/>
</dbReference>
<proteinExistence type="predicted"/>
<dbReference type="InterPro" id="IPR050428">
    <property type="entry name" value="TCS_sensor_his_kinase"/>
</dbReference>
<dbReference type="Gene3D" id="3.30.565.10">
    <property type="entry name" value="Histidine kinase-like ATPase, C-terminal domain"/>
    <property type="match status" value="1"/>
</dbReference>
<dbReference type="InterPro" id="IPR013727">
    <property type="entry name" value="2CSK_N"/>
</dbReference>
<evidence type="ECO:0000313" key="14">
    <source>
        <dbReference type="EMBL" id="KEA63019.1"/>
    </source>
</evidence>
<keyword evidence="6" id="KW-0812">Transmembrane</keyword>
<dbReference type="SMART" id="SM00388">
    <property type="entry name" value="HisKA"/>
    <property type="match status" value="1"/>
</dbReference>
<accession>A0A081FWW4</accession>
<evidence type="ECO:0000313" key="15">
    <source>
        <dbReference type="Proteomes" id="UP000028252"/>
    </source>
</evidence>
<feature type="domain" description="Histidine kinase" evidence="13">
    <location>
        <begin position="242"/>
        <end position="454"/>
    </location>
</feature>
<keyword evidence="5" id="KW-0808">Transferase</keyword>
<evidence type="ECO:0000256" key="2">
    <source>
        <dbReference type="ARBA" id="ARBA00004141"/>
    </source>
</evidence>
<dbReference type="GO" id="GO:0000155">
    <property type="term" value="F:phosphorelay sensor kinase activity"/>
    <property type="evidence" value="ECO:0007669"/>
    <property type="project" value="InterPro"/>
</dbReference>
<keyword evidence="8 14" id="KW-0418">Kinase</keyword>
<dbReference type="Pfam" id="PF08521">
    <property type="entry name" value="2CSK_N"/>
    <property type="match status" value="1"/>
</dbReference>
<dbReference type="InterPro" id="IPR036097">
    <property type="entry name" value="HisK_dim/P_sf"/>
</dbReference>
<dbReference type="PRINTS" id="PR00344">
    <property type="entry name" value="BCTRLSENSOR"/>
</dbReference>
<evidence type="ECO:0000256" key="4">
    <source>
        <dbReference type="ARBA" id="ARBA00022553"/>
    </source>
</evidence>
<comment type="subcellular location">
    <subcellularLocation>
        <location evidence="2">Membrane</location>
        <topology evidence="2">Multi-pass membrane protein</topology>
    </subcellularLocation>
</comment>
<dbReference type="Pfam" id="PF00512">
    <property type="entry name" value="HisKA"/>
    <property type="match status" value="1"/>
</dbReference>
<evidence type="ECO:0000256" key="9">
    <source>
        <dbReference type="ARBA" id="ARBA00022840"/>
    </source>
</evidence>
<evidence type="ECO:0000256" key="7">
    <source>
        <dbReference type="ARBA" id="ARBA00022741"/>
    </source>
</evidence>
<keyword evidence="11" id="KW-0902">Two-component regulatory system</keyword>
<evidence type="ECO:0000256" key="1">
    <source>
        <dbReference type="ARBA" id="ARBA00000085"/>
    </source>
</evidence>
<dbReference type="InterPro" id="IPR005467">
    <property type="entry name" value="His_kinase_dom"/>
</dbReference>
<dbReference type="PANTHER" id="PTHR45436">
    <property type="entry name" value="SENSOR HISTIDINE KINASE YKOH"/>
    <property type="match status" value="1"/>
</dbReference>
<keyword evidence="7" id="KW-0547">Nucleotide-binding</keyword>
<keyword evidence="4" id="KW-0597">Phosphoprotein</keyword>
<dbReference type="Pfam" id="PF02518">
    <property type="entry name" value="HATPase_c"/>
    <property type="match status" value="1"/>
</dbReference>
<sequence length="459" mass="51796">MKRSIAQYLIIALTLATTLLLSGGYLASYLDILYETEEVYDAELAQAARVMESLFINQDEDDTALRIHLPEQVATQQTESSDLGHRYEKKLAFQIWDDKGRPLLGNSDDSAVLNWDNRPGYGYEHDRRWRTFMLHSDSGLWIKVGQDMEIREEIAEEINKHNIQPLLLIIPLLWILIWLIVRRGLKPLGRVSSELYRRGPEYLDPIDISSAPKEIVGVVYSINRLMKALERSLQQQKRFTSNAAHELRTPLAGIRIQAQNLLLNDADNLVTQQQIISGVDRLSHMVNQLLTLSRLESGERQSHFELVDMHAALDGLLQDQRRMIRARKLEVSLSPAHPIHARVTPDCVDILLRNLLDNALRYTPDGGRVQIEVVQQKGDLHVRICDTGPGLDDEQKLRVFDRFYRAAGQDSDGCGIGLSIVQEICERTGYRVELSDTPLAPQGLCAELICPGAAAAAAD</sequence>
<evidence type="ECO:0000256" key="10">
    <source>
        <dbReference type="ARBA" id="ARBA00022989"/>
    </source>
</evidence>
<dbReference type="InterPro" id="IPR003661">
    <property type="entry name" value="HisK_dim/P_dom"/>
</dbReference>
<name>A0A081FWW4_9GAMM</name>
<dbReference type="eggNOG" id="COG0642">
    <property type="taxonomic scope" value="Bacteria"/>
</dbReference>
<keyword evidence="10" id="KW-1133">Transmembrane helix</keyword>
<evidence type="ECO:0000259" key="13">
    <source>
        <dbReference type="PROSITE" id="PS50109"/>
    </source>
</evidence>
<dbReference type="Proteomes" id="UP000028252">
    <property type="component" value="Unassembled WGS sequence"/>
</dbReference>
<evidence type="ECO:0000256" key="6">
    <source>
        <dbReference type="ARBA" id="ARBA00022692"/>
    </source>
</evidence>
<dbReference type="SUPFAM" id="SSF47384">
    <property type="entry name" value="Homodimeric domain of signal transducing histidine kinase"/>
    <property type="match status" value="1"/>
</dbReference>
<dbReference type="GO" id="GO:0005886">
    <property type="term" value="C:plasma membrane"/>
    <property type="evidence" value="ECO:0007669"/>
    <property type="project" value="TreeGrafter"/>
</dbReference>
<keyword evidence="12" id="KW-0472">Membrane</keyword>
<dbReference type="SUPFAM" id="SSF55874">
    <property type="entry name" value="ATPase domain of HSP90 chaperone/DNA topoisomerase II/histidine kinase"/>
    <property type="match status" value="1"/>
</dbReference>
<evidence type="ECO:0000256" key="5">
    <source>
        <dbReference type="ARBA" id="ARBA00022679"/>
    </source>
</evidence>
<dbReference type="OrthoDB" id="9809766at2"/>
<dbReference type="STRING" id="1232683.ADIMK_2543"/>
<dbReference type="AlphaFoldDB" id="A0A081FWW4"/>
<dbReference type="InterPro" id="IPR003594">
    <property type="entry name" value="HATPase_dom"/>
</dbReference>
<organism evidence="14 15">
    <name type="scientific">Marinobacterium lacunae</name>
    <dbReference type="NCBI Taxonomy" id="1232683"/>
    <lineage>
        <taxon>Bacteria</taxon>
        <taxon>Pseudomonadati</taxon>
        <taxon>Pseudomonadota</taxon>
        <taxon>Gammaproteobacteria</taxon>
        <taxon>Oceanospirillales</taxon>
        <taxon>Oceanospirillaceae</taxon>
        <taxon>Marinobacterium</taxon>
    </lineage>
</organism>
<dbReference type="EC" id="2.7.13.3" evidence="3"/>
<dbReference type="SMART" id="SM00387">
    <property type="entry name" value="HATPase_c"/>
    <property type="match status" value="1"/>
</dbReference>
<keyword evidence="15" id="KW-1185">Reference proteome</keyword>
<dbReference type="EMBL" id="JMQN01000040">
    <property type="protein sequence ID" value="KEA63019.1"/>
    <property type="molecule type" value="Genomic_DNA"/>
</dbReference>
<protein>
    <recommendedName>
        <fullName evidence="3">histidine kinase</fullName>
        <ecNumber evidence="3">2.7.13.3</ecNumber>
    </recommendedName>
</protein>
<keyword evidence="9" id="KW-0067">ATP-binding</keyword>
<evidence type="ECO:0000256" key="12">
    <source>
        <dbReference type="ARBA" id="ARBA00023136"/>
    </source>
</evidence>
<comment type="caution">
    <text evidence="14">The sequence shown here is derived from an EMBL/GenBank/DDBJ whole genome shotgun (WGS) entry which is preliminary data.</text>
</comment>
<evidence type="ECO:0000256" key="8">
    <source>
        <dbReference type="ARBA" id="ARBA00022777"/>
    </source>
</evidence>
<dbReference type="InterPro" id="IPR036890">
    <property type="entry name" value="HATPase_C_sf"/>
</dbReference>
<dbReference type="PANTHER" id="PTHR45436:SF14">
    <property type="entry name" value="SENSOR PROTEIN QSEC"/>
    <property type="match status" value="1"/>
</dbReference>
<reference evidence="14 15" key="1">
    <citation type="submission" date="2014-04" db="EMBL/GenBank/DDBJ databases">
        <title>Marinobacterium kochiensis sp. nov., isolated from sediment sample collected from Kochi backwaters in Kerala, India.</title>
        <authorList>
            <person name="Singh A."/>
            <person name="Pinnaka A.K."/>
        </authorList>
    </citation>
    <scope>NUCLEOTIDE SEQUENCE [LARGE SCALE GENOMIC DNA]</scope>
    <source>
        <strain evidence="14 15">AK27</strain>
    </source>
</reference>
<dbReference type="GO" id="GO:0005524">
    <property type="term" value="F:ATP binding"/>
    <property type="evidence" value="ECO:0007669"/>
    <property type="project" value="UniProtKB-KW"/>
</dbReference>
<dbReference type="InterPro" id="IPR004358">
    <property type="entry name" value="Sig_transdc_His_kin-like_C"/>
</dbReference>
<evidence type="ECO:0000256" key="11">
    <source>
        <dbReference type="ARBA" id="ARBA00023012"/>
    </source>
</evidence>
<dbReference type="PATRIC" id="fig|1232683.4.peg.2495"/>
<gene>
    <name evidence="14" type="ORF">ADIMK_2543</name>
</gene>
<dbReference type="CDD" id="cd00082">
    <property type="entry name" value="HisKA"/>
    <property type="match status" value="1"/>
</dbReference>
<dbReference type="RefSeq" id="WP_036188754.1">
    <property type="nucleotide sequence ID" value="NZ_JMQN01000040.1"/>
</dbReference>
<evidence type="ECO:0000256" key="3">
    <source>
        <dbReference type="ARBA" id="ARBA00012438"/>
    </source>
</evidence>
<comment type="catalytic activity">
    <reaction evidence="1">
        <text>ATP + protein L-histidine = ADP + protein N-phospho-L-histidine.</text>
        <dbReference type="EC" id="2.7.13.3"/>
    </reaction>
</comment>
<dbReference type="PROSITE" id="PS50109">
    <property type="entry name" value="HIS_KIN"/>
    <property type="match status" value="1"/>
</dbReference>